<dbReference type="InterPro" id="IPR051604">
    <property type="entry name" value="Ergot_Alk_Oxidoreductase"/>
</dbReference>
<dbReference type="EMBL" id="CP089983">
    <property type="protein sequence ID" value="WXB04914.1"/>
    <property type="molecule type" value="Genomic_DNA"/>
</dbReference>
<proteinExistence type="predicted"/>
<gene>
    <name evidence="2" type="ORF">LVJ94_49490</name>
</gene>
<evidence type="ECO:0000259" key="1">
    <source>
        <dbReference type="Pfam" id="PF05368"/>
    </source>
</evidence>
<dbReference type="PANTHER" id="PTHR43162:SF1">
    <property type="entry name" value="PRESTALK A DIFFERENTIATION PROTEIN A"/>
    <property type="match status" value="1"/>
</dbReference>
<dbReference type="PANTHER" id="PTHR43162">
    <property type="match status" value="1"/>
</dbReference>
<dbReference type="SUPFAM" id="SSF51735">
    <property type="entry name" value="NAD(P)-binding Rossmann-fold domains"/>
    <property type="match status" value="1"/>
</dbReference>
<keyword evidence="3" id="KW-1185">Reference proteome</keyword>
<dbReference type="InterPro" id="IPR036291">
    <property type="entry name" value="NAD(P)-bd_dom_sf"/>
</dbReference>
<dbReference type="Pfam" id="PF05368">
    <property type="entry name" value="NmrA"/>
    <property type="match status" value="1"/>
</dbReference>
<organism evidence="2 3">
    <name type="scientific">Pendulispora rubella</name>
    <dbReference type="NCBI Taxonomy" id="2741070"/>
    <lineage>
        <taxon>Bacteria</taxon>
        <taxon>Pseudomonadati</taxon>
        <taxon>Myxococcota</taxon>
        <taxon>Myxococcia</taxon>
        <taxon>Myxococcales</taxon>
        <taxon>Sorangiineae</taxon>
        <taxon>Pendulisporaceae</taxon>
        <taxon>Pendulispora</taxon>
    </lineage>
</organism>
<sequence length="288" mass="30397">MYAITGITGKVGGNVARTLLAAGKPVRAIVRDAGKGEEWARLGCEVALATVEDSTALARALEGATAAFILPPPAFDPQPGFPEARALAQSFVRALTLAKPARALYLSTIGADAPHENLLSQHTLIEAALGGAALPLTILRPAWFLENAAWDVPTARDAGMVPSYLQPLDKPFPMVAIKDVGRVAAELLQETWTGQRIVELEGPTRVSPNDLARALGRALGKPVHATAVPPATWQDLFLAQGMKNPGPRVRMLEGFNEGWIEFRGGGKEALKGRIPVDAAIAALVTAQS</sequence>
<evidence type="ECO:0000313" key="2">
    <source>
        <dbReference type="EMBL" id="WXB04914.1"/>
    </source>
</evidence>
<evidence type="ECO:0000313" key="3">
    <source>
        <dbReference type="Proteomes" id="UP001374803"/>
    </source>
</evidence>
<name>A0ABZ2L1U3_9BACT</name>
<protein>
    <submittedName>
        <fullName evidence="2">NAD(P)H-binding protein</fullName>
    </submittedName>
</protein>
<accession>A0ABZ2L1U3</accession>
<dbReference type="Gene3D" id="3.90.25.10">
    <property type="entry name" value="UDP-galactose 4-epimerase, domain 1"/>
    <property type="match status" value="1"/>
</dbReference>
<dbReference type="InterPro" id="IPR008030">
    <property type="entry name" value="NmrA-like"/>
</dbReference>
<dbReference type="Proteomes" id="UP001374803">
    <property type="component" value="Chromosome"/>
</dbReference>
<dbReference type="RefSeq" id="WP_394834557.1">
    <property type="nucleotide sequence ID" value="NZ_CP089929.1"/>
</dbReference>
<feature type="domain" description="NmrA-like" evidence="1">
    <location>
        <begin position="3"/>
        <end position="236"/>
    </location>
</feature>
<reference evidence="2" key="1">
    <citation type="submission" date="2021-12" db="EMBL/GenBank/DDBJ databases">
        <title>Discovery of the Pendulisporaceae a myxobacterial family with distinct sporulation behavior and unique specialized metabolism.</title>
        <authorList>
            <person name="Garcia R."/>
            <person name="Popoff A."/>
            <person name="Bader C.D."/>
            <person name="Loehr J."/>
            <person name="Walesch S."/>
            <person name="Walt C."/>
            <person name="Boldt J."/>
            <person name="Bunk B."/>
            <person name="Haeckl F.J.F.P.J."/>
            <person name="Gunesch A.P."/>
            <person name="Birkelbach J."/>
            <person name="Nuebel U."/>
            <person name="Pietschmann T."/>
            <person name="Bach T."/>
            <person name="Mueller R."/>
        </authorList>
    </citation>
    <scope>NUCLEOTIDE SEQUENCE</scope>
    <source>
        <strain evidence="2">MSr11367</strain>
    </source>
</reference>
<dbReference type="Gene3D" id="3.40.50.720">
    <property type="entry name" value="NAD(P)-binding Rossmann-like Domain"/>
    <property type="match status" value="1"/>
</dbReference>